<dbReference type="EC" id="2.3.1.51" evidence="4"/>
<name>A0ABU0A489_9BACI</name>
<evidence type="ECO:0000313" key="4">
    <source>
        <dbReference type="EMBL" id="MDQ0257498.1"/>
    </source>
</evidence>
<reference evidence="4 5" key="1">
    <citation type="submission" date="2023-07" db="EMBL/GenBank/DDBJ databases">
        <title>Genomic Encyclopedia of Type Strains, Phase IV (KMG-IV): sequencing the most valuable type-strain genomes for metagenomic binning, comparative biology and taxonomic classification.</title>
        <authorList>
            <person name="Goeker M."/>
        </authorList>
    </citation>
    <scope>NUCLEOTIDE SEQUENCE [LARGE SCALE GENOMIC DNA]</scope>
    <source>
        <strain evidence="4 5">DSM 9768</strain>
    </source>
</reference>
<dbReference type="PANTHER" id="PTHR10434:SF11">
    <property type="entry name" value="1-ACYL-SN-GLYCEROL-3-PHOSPHATE ACYLTRANSFERASE"/>
    <property type="match status" value="1"/>
</dbReference>
<dbReference type="EMBL" id="JAUSUG010000028">
    <property type="protein sequence ID" value="MDQ0257498.1"/>
    <property type="molecule type" value="Genomic_DNA"/>
</dbReference>
<sequence length="195" mass="21777">MSIRLFRIGQFLCRTFFRLFFRVKVIGTEKIPDNIGVLLCSNHIHALDPPLVGAFIKRPTRYMAKAELFEAPILKGLIPKLGAFPIKRGMSDRQALRTGLKLLSEGEMVGVFPEGTRSKNRKLQKGLTGVGFFALRSNAAIVPCAIIGNYKLFSKLTIVYGAPISMEKLREEKASAEEATEKIMEGIQTLLDEYN</sequence>
<dbReference type="InterPro" id="IPR002123">
    <property type="entry name" value="Plipid/glycerol_acylTrfase"/>
</dbReference>
<evidence type="ECO:0000256" key="2">
    <source>
        <dbReference type="ARBA" id="ARBA00023315"/>
    </source>
</evidence>
<accession>A0ABU0A489</accession>
<dbReference type="Pfam" id="PF01553">
    <property type="entry name" value="Acyltransferase"/>
    <property type="match status" value="1"/>
</dbReference>
<proteinExistence type="predicted"/>
<dbReference type="GO" id="GO:0003841">
    <property type="term" value="F:1-acylglycerol-3-phosphate O-acyltransferase activity"/>
    <property type="evidence" value="ECO:0007669"/>
    <property type="project" value="UniProtKB-EC"/>
</dbReference>
<protein>
    <submittedName>
        <fullName evidence="4">1-acyl-sn-glycerol-3-phosphate acyltransferase</fullName>
        <ecNumber evidence="4">2.3.1.51</ecNumber>
    </submittedName>
</protein>
<dbReference type="SUPFAM" id="SSF69593">
    <property type="entry name" value="Glycerol-3-phosphate (1)-acyltransferase"/>
    <property type="match status" value="1"/>
</dbReference>
<dbReference type="PANTHER" id="PTHR10434">
    <property type="entry name" value="1-ACYL-SN-GLYCEROL-3-PHOSPHATE ACYLTRANSFERASE"/>
    <property type="match status" value="1"/>
</dbReference>
<evidence type="ECO:0000259" key="3">
    <source>
        <dbReference type="SMART" id="SM00563"/>
    </source>
</evidence>
<organism evidence="4 5">
    <name type="scientific">Evansella vedderi</name>
    <dbReference type="NCBI Taxonomy" id="38282"/>
    <lineage>
        <taxon>Bacteria</taxon>
        <taxon>Bacillati</taxon>
        <taxon>Bacillota</taxon>
        <taxon>Bacilli</taxon>
        <taxon>Bacillales</taxon>
        <taxon>Bacillaceae</taxon>
        <taxon>Evansella</taxon>
    </lineage>
</organism>
<dbReference type="Proteomes" id="UP001230005">
    <property type="component" value="Unassembled WGS sequence"/>
</dbReference>
<keyword evidence="1 4" id="KW-0808">Transferase</keyword>
<comment type="caution">
    <text evidence="4">The sequence shown here is derived from an EMBL/GenBank/DDBJ whole genome shotgun (WGS) entry which is preliminary data.</text>
</comment>
<keyword evidence="2 4" id="KW-0012">Acyltransferase</keyword>
<evidence type="ECO:0000256" key="1">
    <source>
        <dbReference type="ARBA" id="ARBA00022679"/>
    </source>
</evidence>
<evidence type="ECO:0000313" key="5">
    <source>
        <dbReference type="Proteomes" id="UP001230005"/>
    </source>
</evidence>
<feature type="domain" description="Phospholipid/glycerol acyltransferase" evidence="3">
    <location>
        <begin position="37"/>
        <end position="149"/>
    </location>
</feature>
<gene>
    <name evidence="4" type="ORF">J2S74_004956</name>
</gene>
<keyword evidence="5" id="KW-1185">Reference proteome</keyword>
<dbReference type="SMART" id="SM00563">
    <property type="entry name" value="PlsC"/>
    <property type="match status" value="1"/>
</dbReference>
<dbReference type="CDD" id="cd07989">
    <property type="entry name" value="LPLAT_AGPAT-like"/>
    <property type="match status" value="1"/>
</dbReference>